<gene>
    <name evidence="1" type="ORF">FCN74_08065</name>
</gene>
<comment type="caution">
    <text evidence="1">The sequence shown here is derived from an EMBL/GenBank/DDBJ whole genome shotgun (WGS) entry which is preliminary data.</text>
</comment>
<reference evidence="1 2" key="1">
    <citation type="submission" date="2019-04" db="EMBL/GenBank/DDBJ databases">
        <title>Psychroflexus halotolerans sp. nov., isolated from a marine solar saltern.</title>
        <authorList>
            <person name="Feng X."/>
        </authorList>
    </citation>
    <scope>NUCLEOTIDE SEQUENCE [LARGE SCALE GENOMIC DNA]</scope>
    <source>
        <strain evidence="1 2">WDS2C27</strain>
    </source>
</reference>
<dbReference type="EMBL" id="SWMU01000003">
    <property type="protein sequence ID" value="TKS55976.1"/>
    <property type="molecule type" value="Genomic_DNA"/>
</dbReference>
<evidence type="ECO:0000313" key="2">
    <source>
        <dbReference type="Proteomes" id="UP000306552"/>
    </source>
</evidence>
<protein>
    <submittedName>
        <fullName evidence="1">Uncharacterized protein</fullName>
    </submittedName>
</protein>
<dbReference type="OrthoDB" id="1452841at2"/>
<dbReference type="RefSeq" id="WP_138932404.1">
    <property type="nucleotide sequence ID" value="NZ_SWMU01000003.1"/>
</dbReference>
<proteinExistence type="predicted"/>
<dbReference type="AlphaFoldDB" id="A0A4U5TPQ7"/>
<dbReference type="Proteomes" id="UP000306552">
    <property type="component" value="Unassembled WGS sequence"/>
</dbReference>
<keyword evidence="2" id="KW-1185">Reference proteome</keyword>
<organism evidence="1 2">
    <name type="scientific">Mesohalobacter halotolerans</name>
    <dbReference type="NCBI Taxonomy" id="1883405"/>
    <lineage>
        <taxon>Bacteria</taxon>
        <taxon>Pseudomonadati</taxon>
        <taxon>Bacteroidota</taxon>
        <taxon>Flavobacteriia</taxon>
        <taxon>Flavobacteriales</taxon>
        <taxon>Flavobacteriaceae</taxon>
        <taxon>Mesohalobacter</taxon>
    </lineage>
</organism>
<sequence length="185" mass="22012">MADLLKQVPSSMEIIKDDKYKDKRFRYLAEHMINKAMERDALIVSEDYNGIAILFEEGDNKTSFWNEMVTDLKLAINVTGIAKGLKALKTQGYVKKQRPKHKKHLYCWFWGIMPEGRDVDDKRIAYKMKDQIIAKSHETGLPIYAETRIKRVYIVYRRYKFECFHKWQHPSGDTMYFMKYEPPQS</sequence>
<name>A0A4U5TPQ7_9FLAO</name>
<accession>A0A4U5TPQ7</accession>
<evidence type="ECO:0000313" key="1">
    <source>
        <dbReference type="EMBL" id="TKS55976.1"/>
    </source>
</evidence>